<comment type="caution">
    <text evidence="2">The sequence shown here is derived from an EMBL/GenBank/DDBJ whole genome shotgun (WGS) entry which is preliminary data.</text>
</comment>
<sequence length="98" mass="10905">MLPGVMLLIELVIMTDANHGIMWHPRQVSPESPTTGSSATLNVYSEINCAMKAAETEWSHMYTYKDNTCTLYKDESNLGDATIPCKTRNGQNLEVVIL</sequence>
<name>A0A8J5T7B9_HOMAM</name>
<accession>A0A8J5T7B9</accession>
<proteinExistence type="predicted"/>
<gene>
    <name evidence="2" type="ORF">Hamer_G029470</name>
</gene>
<evidence type="ECO:0000256" key="1">
    <source>
        <dbReference type="SAM" id="SignalP"/>
    </source>
</evidence>
<feature type="signal peptide" evidence="1">
    <location>
        <begin position="1"/>
        <end position="17"/>
    </location>
</feature>
<feature type="chain" id="PRO_5035248086" description="Secreted protein" evidence="1">
    <location>
        <begin position="18"/>
        <end position="98"/>
    </location>
</feature>
<keyword evidence="3" id="KW-1185">Reference proteome</keyword>
<keyword evidence="1" id="KW-0732">Signal</keyword>
<evidence type="ECO:0000313" key="3">
    <source>
        <dbReference type="Proteomes" id="UP000747542"/>
    </source>
</evidence>
<dbReference type="EMBL" id="JAHLQT010009214">
    <property type="protein sequence ID" value="KAG7173624.1"/>
    <property type="molecule type" value="Genomic_DNA"/>
</dbReference>
<reference evidence="2" key="1">
    <citation type="journal article" date="2021" name="Sci. Adv.">
        <title>The American lobster genome reveals insights on longevity, neural, and immune adaptations.</title>
        <authorList>
            <person name="Polinski J.M."/>
            <person name="Zimin A.V."/>
            <person name="Clark K.F."/>
            <person name="Kohn A.B."/>
            <person name="Sadowski N."/>
            <person name="Timp W."/>
            <person name="Ptitsyn A."/>
            <person name="Khanna P."/>
            <person name="Romanova D.Y."/>
            <person name="Williams P."/>
            <person name="Greenwood S.J."/>
            <person name="Moroz L.L."/>
            <person name="Walt D.R."/>
            <person name="Bodnar A.G."/>
        </authorList>
    </citation>
    <scope>NUCLEOTIDE SEQUENCE</scope>
    <source>
        <strain evidence="2">GMGI-L3</strain>
    </source>
</reference>
<evidence type="ECO:0000313" key="2">
    <source>
        <dbReference type="EMBL" id="KAG7173624.1"/>
    </source>
</evidence>
<organism evidence="2 3">
    <name type="scientific">Homarus americanus</name>
    <name type="common">American lobster</name>
    <dbReference type="NCBI Taxonomy" id="6706"/>
    <lineage>
        <taxon>Eukaryota</taxon>
        <taxon>Metazoa</taxon>
        <taxon>Ecdysozoa</taxon>
        <taxon>Arthropoda</taxon>
        <taxon>Crustacea</taxon>
        <taxon>Multicrustacea</taxon>
        <taxon>Malacostraca</taxon>
        <taxon>Eumalacostraca</taxon>
        <taxon>Eucarida</taxon>
        <taxon>Decapoda</taxon>
        <taxon>Pleocyemata</taxon>
        <taxon>Astacidea</taxon>
        <taxon>Nephropoidea</taxon>
        <taxon>Nephropidae</taxon>
        <taxon>Homarus</taxon>
    </lineage>
</organism>
<protein>
    <recommendedName>
        <fullName evidence="4">Secreted protein</fullName>
    </recommendedName>
</protein>
<dbReference type="Proteomes" id="UP000747542">
    <property type="component" value="Unassembled WGS sequence"/>
</dbReference>
<dbReference type="AlphaFoldDB" id="A0A8J5T7B9"/>
<evidence type="ECO:0008006" key="4">
    <source>
        <dbReference type="Google" id="ProtNLM"/>
    </source>
</evidence>